<name>X1ITX8_9ZZZZ</name>
<proteinExistence type="predicted"/>
<reference evidence="1" key="1">
    <citation type="journal article" date="2014" name="Front. Microbiol.">
        <title>High frequency of phylogenetically diverse reductive dehalogenase-homologous genes in deep subseafloor sedimentary metagenomes.</title>
        <authorList>
            <person name="Kawai M."/>
            <person name="Futagami T."/>
            <person name="Toyoda A."/>
            <person name="Takaki Y."/>
            <person name="Nishi S."/>
            <person name="Hori S."/>
            <person name="Arai W."/>
            <person name="Tsubouchi T."/>
            <person name="Morono Y."/>
            <person name="Uchiyama I."/>
            <person name="Ito T."/>
            <person name="Fujiyama A."/>
            <person name="Inagaki F."/>
            <person name="Takami H."/>
        </authorList>
    </citation>
    <scope>NUCLEOTIDE SEQUENCE</scope>
    <source>
        <strain evidence="1">Expedition CK06-06</strain>
    </source>
</reference>
<protein>
    <submittedName>
        <fullName evidence="1">Uncharacterized protein</fullName>
    </submittedName>
</protein>
<comment type="caution">
    <text evidence="1">The sequence shown here is derived from an EMBL/GenBank/DDBJ whole genome shotgun (WGS) entry which is preliminary data.</text>
</comment>
<feature type="non-terminal residue" evidence="1">
    <location>
        <position position="1"/>
    </location>
</feature>
<sequence length="68" mass="7395">TAGIISGIAKAQVSWMVRTEGQGRTKGETLAGEWKMSILFFHAKKGRIICSYNTRIAKGLTGILQIIS</sequence>
<gene>
    <name evidence="1" type="ORF">S03H2_41783</name>
</gene>
<organism evidence="1">
    <name type="scientific">marine sediment metagenome</name>
    <dbReference type="NCBI Taxonomy" id="412755"/>
    <lineage>
        <taxon>unclassified sequences</taxon>
        <taxon>metagenomes</taxon>
        <taxon>ecological metagenomes</taxon>
    </lineage>
</organism>
<evidence type="ECO:0000313" key="1">
    <source>
        <dbReference type="EMBL" id="GAH72730.1"/>
    </source>
</evidence>
<accession>X1ITX8</accession>
<dbReference type="AlphaFoldDB" id="X1ITX8"/>
<dbReference type="EMBL" id="BARU01025975">
    <property type="protein sequence ID" value="GAH72730.1"/>
    <property type="molecule type" value="Genomic_DNA"/>
</dbReference>